<accession>A0A5Q0QFD9</accession>
<keyword evidence="1" id="KW-0560">Oxidoreductase</keyword>
<name>A0A5Q0QFD9_9SPHI</name>
<dbReference type="RefSeq" id="WP_153512851.1">
    <property type="nucleotide sequence ID" value="NZ_CP045652.1"/>
</dbReference>
<keyword evidence="2" id="KW-0503">Monooxygenase</keyword>
<evidence type="ECO:0000313" key="4">
    <source>
        <dbReference type="EMBL" id="QGA28024.1"/>
    </source>
</evidence>
<dbReference type="KEGG" id="sphe:GFH32_17550"/>
<feature type="domain" description="FAD-binding" evidence="3">
    <location>
        <begin position="32"/>
        <end position="107"/>
    </location>
</feature>
<organism evidence="4 5">
    <name type="scientific">Sphingobacterium zhuxiongii</name>
    <dbReference type="NCBI Taxonomy" id="2662364"/>
    <lineage>
        <taxon>Bacteria</taxon>
        <taxon>Pseudomonadati</taxon>
        <taxon>Bacteroidota</taxon>
        <taxon>Sphingobacteriia</taxon>
        <taxon>Sphingobacteriales</taxon>
        <taxon>Sphingobacteriaceae</taxon>
        <taxon>Sphingobacterium</taxon>
    </lineage>
</organism>
<evidence type="ECO:0000256" key="2">
    <source>
        <dbReference type="ARBA" id="ARBA00023033"/>
    </source>
</evidence>
<reference evidence="4 5" key="1">
    <citation type="submission" date="2019-10" db="EMBL/GenBank/DDBJ databases">
        <authorList>
            <person name="Dong K."/>
        </authorList>
    </citation>
    <scope>NUCLEOTIDE SEQUENCE [LARGE SCALE GENOMIC DNA]</scope>
    <source>
        <strain evidence="5">dk4302</strain>
    </source>
</reference>
<proteinExistence type="predicted"/>
<dbReference type="Pfam" id="PF01494">
    <property type="entry name" value="FAD_binding_3"/>
    <property type="match status" value="1"/>
</dbReference>
<dbReference type="GO" id="GO:0004497">
    <property type="term" value="F:monooxygenase activity"/>
    <property type="evidence" value="ECO:0007669"/>
    <property type="project" value="UniProtKB-KW"/>
</dbReference>
<keyword evidence="5" id="KW-1185">Reference proteome</keyword>
<dbReference type="PANTHER" id="PTHR13789:SF309">
    <property type="entry name" value="PUTATIVE (AFU_ORTHOLOGUE AFUA_6G14510)-RELATED"/>
    <property type="match status" value="1"/>
</dbReference>
<dbReference type="InterPro" id="IPR036188">
    <property type="entry name" value="FAD/NAD-bd_sf"/>
</dbReference>
<dbReference type="AlphaFoldDB" id="A0A5Q0QFD9"/>
<dbReference type="SUPFAM" id="SSF51905">
    <property type="entry name" value="FAD/NAD(P)-binding domain"/>
    <property type="match status" value="1"/>
</dbReference>
<protein>
    <recommendedName>
        <fullName evidence="3">FAD-binding domain-containing protein</fullName>
    </recommendedName>
</protein>
<gene>
    <name evidence="4" type="ORF">GFH32_17550</name>
</gene>
<evidence type="ECO:0000256" key="1">
    <source>
        <dbReference type="ARBA" id="ARBA00023002"/>
    </source>
</evidence>
<sequence length="157" mass="17715">MDEKTAKNMKDQDVYKLLLAKSKHWPAALQQILKTCQTTKNTVMYHQPVYNGNIPENWYNDRLFLIGDAAHPYGPGGQGMSLAMLDAEALCGLLTQELTAEGKENFQKTRMAIAKSKGESSEERNKPENQISSKWKLTLKGVLMRIYQLINAGKIEL</sequence>
<dbReference type="InterPro" id="IPR050493">
    <property type="entry name" value="FAD-dep_Monooxygenase_BioMet"/>
</dbReference>
<evidence type="ECO:0000259" key="3">
    <source>
        <dbReference type="Pfam" id="PF01494"/>
    </source>
</evidence>
<dbReference type="EMBL" id="CP045652">
    <property type="protein sequence ID" value="QGA28024.1"/>
    <property type="molecule type" value="Genomic_DNA"/>
</dbReference>
<evidence type="ECO:0000313" key="5">
    <source>
        <dbReference type="Proteomes" id="UP000326921"/>
    </source>
</evidence>
<dbReference type="InterPro" id="IPR002938">
    <property type="entry name" value="FAD-bd"/>
</dbReference>
<dbReference type="PANTHER" id="PTHR13789">
    <property type="entry name" value="MONOOXYGENASE"/>
    <property type="match status" value="1"/>
</dbReference>
<dbReference type="Gene3D" id="3.50.50.60">
    <property type="entry name" value="FAD/NAD(P)-binding domain"/>
    <property type="match status" value="1"/>
</dbReference>
<dbReference type="Proteomes" id="UP000326921">
    <property type="component" value="Chromosome"/>
</dbReference>
<dbReference type="GO" id="GO:0071949">
    <property type="term" value="F:FAD binding"/>
    <property type="evidence" value="ECO:0007669"/>
    <property type="project" value="InterPro"/>
</dbReference>